<protein>
    <recommendedName>
        <fullName evidence="3">Conserved oligomeric Golgi complex subunit 4</fullName>
    </recommendedName>
    <alternativeName>
        <fullName evidence="8">Component of oligomeric Golgi complex 4</fullName>
    </alternativeName>
</protein>
<organism evidence="10 11">
    <name type="scientific">Paraglomus occultum</name>
    <dbReference type="NCBI Taxonomy" id="144539"/>
    <lineage>
        <taxon>Eukaryota</taxon>
        <taxon>Fungi</taxon>
        <taxon>Fungi incertae sedis</taxon>
        <taxon>Mucoromycota</taxon>
        <taxon>Glomeromycotina</taxon>
        <taxon>Glomeromycetes</taxon>
        <taxon>Paraglomerales</taxon>
        <taxon>Paraglomeraceae</taxon>
        <taxon>Paraglomus</taxon>
    </lineage>
</organism>
<dbReference type="InterPro" id="IPR013167">
    <property type="entry name" value="COG4_M"/>
</dbReference>
<dbReference type="Pfam" id="PF20662">
    <property type="entry name" value="COG4_C"/>
    <property type="match status" value="1"/>
</dbReference>
<evidence type="ECO:0000313" key="10">
    <source>
        <dbReference type="EMBL" id="CAG8534869.1"/>
    </source>
</evidence>
<dbReference type="EMBL" id="CAJVPJ010000534">
    <property type="protein sequence ID" value="CAG8534869.1"/>
    <property type="molecule type" value="Genomic_DNA"/>
</dbReference>
<sequence length="752" mass="86222">MPADTNQFTPSSISVNPSELSLSQLQSLTNIDDIQEYLRLLDLEENQVDVDLDALLDKRTYLETELDKLEALRPQLGTLHSKSADLVKIINTTSKVAERISAQVRQLDLEQSRVQQSIKQVEDVQELKSCINGIYNAMQKRDYETAAVHVHRTSTMDEKILTGKFAEVAIPTGEHPDIPQKLLHDSKETLYAIFSREFDAAVQARNESEISRFFRLFPLIGRETEGLDKYSNFVCGIIAGRSQANLAADASDAKFYAETIKKLFENIAIIINQHQPVVETHYGPGKMIRVIERLQEGCDKQSRIILNSFIDERHVQRKISDIKASNNTARLSFASQRSNQAKENDNAPDPREIDAILVELATISQNTHLYFQFIRSKVKSELDLLKTEKTDTSFDVDEPFNSSGLCKQLRELMEDYLLIEVFYLRRSMKKAMTIDEYDESHRTSSCVDDVFFVLNRCIQRAIVTSDVDVISSFANSVNHYLETDYTSVIQKRLSTLFTSNDAEDARIRFMILLNNLDMSCIYFQRLSTELQQDTLSSLTSIVTEEDIEKIRALLAWLEDSATGKFGQILESGLDQLFGQTIKPRIRPLLQEAYRDVKYVLEEEEYHELEANDFFGRRFVNGFNNLQQLYKTRFTDNNYNHIMTLIMDSTINMLEKTISATKFNQASLGALRFDKDLRAVLNYFTRNVQGPVRDKFTRLSQISMLLNLEVLSEINDYWGSSSGVTWRLTVAEVRKVLGLRIDFNQEEVANLKL</sequence>
<name>A0A9N9FHQ4_9GLOM</name>
<accession>A0A9N9FHQ4</accession>
<comment type="subcellular location">
    <subcellularLocation>
        <location evidence="1">Golgi apparatus membrane</location>
        <topology evidence="1">Peripheral membrane protein</topology>
    </subcellularLocation>
</comment>
<evidence type="ECO:0000313" key="11">
    <source>
        <dbReference type="Proteomes" id="UP000789572"/>
    </source>
</evidence>
<comment type="similarity">
    <text evidence="2">Belongs to the COG4 family.</text>
</comment>
<reference evidence="10" key="1">
    <citation type="submission" date="2021-06" db="EMBL/GenBank/DDBJ databases">
        <authorList>
            <person name="Kallberg Y."/>
            <person name="Tangrot J."/>
            <person name="Rosling A."/>
        </authorList>
    </citation>
    <scope>NUCLEOTIDE SEQUENCE</scope>
    <source>
        <strain evidence="10">IA702</strain>
    </source>
</reference>
<keyword evidence="7" id="KW-0472">Membrane</keyword>
<dbReference type="PANTHER" id="PTHR24016:SF0">
    <property type="entry name" value="CONSERVED OLIGOMERIC GOLGI COMPLEX SUBUNIT 4"/>
    <property type="match status" value="1"/>
</dbReference>
<keyword evidence="11" id="KW-1185">Reference proteome</keyword>
<gene>
    <name evidence="10" type="ORF">POCULU_LOCUS4239</name>
</gene>
<evidence type="ECO:0000256" key="7">
    <source>
        <dbReference type="ARBA" id="ARBA00023136"/>
    </source>
</evidence>
<comment type="caution">
    <text evidence="10">The sequence shown here is derived from an EMBL/GenBank/DDBJ whole genome shotgun (WGS) entry which is preliminary data.</text>
</comment>
<evidence type="ECO:0000256" key="3">
    <source>
        <dbReference type="ARBA" id="ARBA00020975"/>
    </source>
</evidence>
<dbReference type="SMART" id="SM00762">
    <property type="entry name" value="Cog4"/>
    <property type="match status" value="1"/>
</dbReference>
<proteinExistence type="inferred from homology"/>
<dbReference type="InterPro" id="IPR048684">
    <property type="entry name" value="COG4_C"/>
</dbReference>
<evidence type="ECO:0000256" key="2">
    <source>
        <dbReference type="ARBA" id="ARBA00009215"/>
    </source>
</evidence>
<evidence type="ECO:0000259" key="9">
    <source>
        <dbReference type="SMART" id="SM00762"/>
    </source>
</evidence>
<dbReference type="InterPro" id="IPR048682">
    <property type="entry name" value="COG4"/>
</dbReference>
<dbReference type="Gene3D" id="1.20.58.1970">
    <property type="match status" value="1"/>
</dbReference>
<keyword evidence="6" id="KW-0333">Golgi apparatus</keyword>
<evidence type="ECO:0000256" key="6">
    <source>
        <dbReference type="ARBA" id="ARBA00023034"/>
    </source>
</evidence>
<dbReference type="GO" id="GO:0000139">
    <property type="term" value="C:Golgi membrane"/>
    <property type="evidence" value="ECO:0007669"/>
    <property type="project" value="UniProtKB-SubCell"/>
</dbReference>
<dbReference type="OrthoDB" id="47059at2759"/>
<dbReference type="Pfam" id="PF20663">
    <property type="entry name" value="COG4_N"/>
    <property type="match status" value="1"/>
</dbReference>
<dbReference type="AlphaFoldDB" id="A0A9N9FHQ4"/>
<dbReference type="Gene3D" id="1.10.287.1060">
    <property type="entry name" value="ESAT-6-like"/>
    <property type="match status" value="1"/>
</dbReference>
<keyword evidence="5" id="KW-0653">Protein transport</keyword>
<evidence type="ECO:0000256" key="1">
    <source>
        <dbReference type="ARBA" id="ARBA00004395"/>
    </source>
</evidence>
<dbReference type="InterPro" id="IPR048680">
    <property type="entry name" value="COG4_N"/>
</dbReference>
<dbReference type="Pfam" id="PF08318">
    <property type="entry name" value="COG4_m"/>
    <property type="match status" value="1"/>
</dbReference>
<evidence type="ECO:0000256" key="5">
    <source>
        <dbReference type="ARBA" id="ARBA00022927"/>
    </source>
</evidence>
<evidence type="ECO:0000256" key="8">
    <source>
        <dbReference type="ARBA" id="ARBA00031340"/>
    </source>
</evidence>
<feature type="domain" description="COG4 transport protein middle alpha-helical bundle" evidence="9">
    <location>
        <begin position="183"/>
        <end position="494"/>
    </location>
</feature>
<dbReference type="PANTHER" id="PTHR24016">
    <property type="entry name" value="CONSERVED OLIGOMERIC GOLGI COMPLEX SUBUNIT 4"/>
    <property type="match status" value="1"/>
</dbReference>
<dbReference type="GO" id="GO:0015031">
    <property type="term" value="P:protein transport"/>
    <property type="evidence" value="ECO:0007669"/>
    <property type="project" value="UniProtKB-KW"/>
</dbReference>
<keyword evidence="4" id="KW-0813">Transport</keyword>
<evidence type="ECO:0000256" key="4">
    <source>
        <dbReference type="ARBA" id="ARBA00022448"/>
    </source>
</evidence>
<dbReference type="Proteomes" id="UP000789572">
    <property type="component" value="Unassembled WGS sequence"/>
</dbReference>